<feature type="transmembrane region" description="Helical" evidence="11">
    <location>
        <begin position="397"/>
        <end position="421"/>
    </location>
</feature>
<evidence type="ECO:0000256" key="9">
    <source>
        <dbReference type="ARBA" id="ARBA00023136"/>
    </source>
</evidence>
<evidence type="ECO:0000256" key="5">
    <source>
        <dbReference type="ARBA" id="ARBA00022679"/>
    </source>
</evidence>
<feature type="region of interest" description="Disordered" evidence="10">
    <location>
        <begin position="1"/>
        <end position="36"/>
    </location>
</feature>
<organism evidence="12 13">
    <name type="scientific">Streptomyces polygonati</name>
    <dbReference type="NCBI Taxonomy" id="1617087"/>
    <lineage>
        <taxon>Bacteria</taxon>
        <taxon>Bacillati</taxon>
        <taxon>Actinomycetota</taxon>
        <taxon>Actinomycetes</taxon>
        <taxon>Kitasatosporales</taxon>
        <taxon>Streptomycetaceae</taxon>
        <taxon>Streptomyces</taxon>
    </lineage>
</organism>
<evidence type="ECO:0000256" key="4">
    <source>
        <dbReference type="ARBA" id="ARBA00022676"/>
    </source>
</evidence>
<feature type="transmembrane region" description="Helical" evidence="11">
    <location>
        <begin position="50"/>
        <end position="73"/>
    </location>
</feature>
<evidence type="ECO:0000256" key="3">
    <source>
        <dbReference type="ARBA" id="ARBA00022502"/>
    </source>
</evidence>
<evidence type="ECO:0000313" key="12">
    <source>
        <dbReference type="EMBL" id="MFC4034492.1"/>
    </source>
</evidence>
<evidence type="ECO:0000313" key="13">
    <source>
        <dbReference type="Proteomes" id="UP001595765"/>
    </source>
</evidence>
<feature type="transmembrane region" description="Helical" evidence="11">
    <location>
        <begin position="258"/>
        <end position="275"/>
    </location>
</feature>
<feature type="transmembrane region" description="Helical" evidence="11">
    <location>
        <begin position="134"/>
        <end position="159"/>
    </location>
</feature>
<dbReference type="PANTHER" id="PTHR12468:SF2">
    <property type="entry name" value="GPI MANNOSYLTRANSFERASE 2"/>
    <property type="match status" value="1"/>
</dbReference>
<feature type="transmembrane region" description="Helical" evidence="11">
    <location>
        <begin position="374"/>
        <end position="390"/>
    </location>
</feature>
<keyword evidence="9 11" id="KW-0472">Membrane</keyword>
<evidence type="ECO:0000256" key="7">
    <source>
        <dbReference type="ARBA" id="ARBA00022824"/>
    </source>
</evidence>
<dbReference type="PANTHER" id="PTHR12468">
    <property type="entry name" value="GPI MANNOSYLTRANSFERASE 2"/>
    <property type="match status" value="1"/>
</dbReference>
<feature type="transmembrane region" description="Helical" evidence="11">
    <location>
        <begin position="350"/>
        <end position="368"/>
    </location>
</feature>
<comment type="subcellular location">
    <subcellularLocation>
        <location evidence="1">Endoplasmic reticulum membrane</location>
        <topology evidence="1">Multi-pass membrane protein</topology>
    </subcellularLocation>
</comment>
<feature type="transmembrane region" description="Helical" evidence="11">
    <location>
        <begin position="171"/>
        <end position="192"/>
    </location>
</feature>
<accession>A0ABV8HR92</accession>
<evidence type="ECO:0000256" key="2">
    <source>
        <dbReference type="ARBA" id="ARBA00004687"/>
    </source>
</evidence>
<name>A0ABV8HR92_9ACTN</name>
<dbReference type="RefSeq" id="WP_386432685.1">
    <property type="nucleotide sequence ID" value="NZ_JBHSBB010000014.1"/>
</dbReference>
<gene>
    <name evidence="12" type="ORF">ACFO3J_23885</name>
</gene>
<comment type="caution">
    <text evidence="12">The sequence shown here is derived from an EMBL/GenBank/DDBJ whole genome shotgun (WGS) entry which is preliminary data.</text>
</comment>
<proteinExistence type="predicted"/>
<evidence type="ECO:0000256" key="11">
    <source>
        <dbReference type="SAM" id="Phobius"/>
    </source>
</evidence>
<keyword evidence="13" id="KW-1185">Reference proteome</keyword>
<dbReference type="EMBL" id="JBHSBB010000014">
    <property type="protein sequence ID" value="MFC4034492.1"/>
    <property type="molecule type" value="Genomic_DNA"/>
</dbReference>
<evidence type="ECO:0000256" key="10">
    <source>
        <dbReference type="SAM" id="MobiDB-lite"/>
    </source>
</evidence>
<evidence type="ECO:0000256" key="8">
    <source>
        <dbReference type="ARBA" id="ARBA00022989"/>
    </source>
</evidence>
<reference evidence="13" key="1">
    <citation type="journal article" date="2019" name="Int. J. Syst. Evol. Microbiol.">
        <title>The Global Catalogue of Microorganisms (GCM) 10K type strain sequencing project: providing services to taxonomists for standard genome sequencing and annotation.</title>
        <authorList>
            <consortium name="The Broad Institute Genomics Platform"/>
            <consortium name="The Broad Institute Genome Sequencing Center for Infectious Disease"/>
            <person name="Wu L."/>
            <person name="Ma J."/>
        </authorList>
    </citation>
    <scope>NUCLEOTIDE SEQUENCE [LARGE SCALE GENOMIC DNA]</scope>
    <source>
        <strain evidence="13">CGMCC 4.7237</strain>
    </source>
</reference>
<dbReference type="InterPro" id="IPR007315">
    <property type="entry name" value="PIG-V/Gpi18"/>
</dbReference>
<comment type="pathway">
    <text evidence="2">Glycolipid biosynthesis; glycosylphosphatidylinositol-anchor biosynthesis.</text>
</comment>
<protein>
    <recommendedName>
        <fullName evidence="14">Glycosyltransferase RgtA/B/C/D-like domain-containing protein</fullName>
    </recommendedName>
</protein>
<keyword evidence="7" id="KW-0256">Endoplasmic reticulum</keyword>
<dbReference type="Proteomes" id="UP001595765">
    <property type="component" value="Unassembled WGS sequence"/>
</dbReference>
<keyword evidence="8 11" id="KW-1133">Transmembrane helix</keyword>
<keyword evidence="6 11" id="KW-0812">Transmembrane</keyword>
<evidence type="ECO:0000256" key="6">
    <source>
        <dbReference type="ARBA" id="ARBA00022692"/>
    </source>
</evidence>
<evidence type="ECO:0008006" key="14">
    <source>
        <dbReference type="Google" id="ProtNLM"/>
    </source>
</evidence>
<keyword evidence="4" id="KW-0328">Glycosyltransferase</keyword>
<keyword evidence="3" id="KW-0337">GPI-anchor biosynthesis</keyword>
<feature type="transmembrane region" description="Helical" evidence="11">
    <location>
        <begin position="322"/>
        <end position="343"/>
    </location>
</feature>
<evidence type="ECO:0000256" key="1">
    <source>
        <dbReference type="ARBA" id="ARBA00004477"/>
    </source>
</evidence>
<keyword evidence="5" id="KW-0808">Transferase</keyword>
<sequence>MSTAGSVSEPVSGPVPGTSAAPGPGRRRRRERFADRTRGAGQRVAAAWRAAWRALLVFAVARVAGLIVVTLWAHRRGTHPRDALGLDWDGLWYHRIADWGYGTFIPGWETPGLRYSDLAFFPLYPMTVRAVDTVLPVGSVTSALLVAWLSAGLAAWGVFAVVDHCYGRRVATALVLVWGLLPHAVVLTMAYTEPMMCALAAWALYATITRRWLTAGLLSVLAGLCRPNAAAVAAAVTVTVLADAWRRRRTGLPQQPRAWVAAVLAPLGWLGYVGWVGRQTGGGPRDIATGYFAVQRRWGSQYDFGVYAAHYLKQLVLDPASLTAYLSAALCAAALALLVLALLDRMPLPLLVYSAVLVVIALGGANFFSCKPRFLLPAFPLLVPLATALVRARPRAAAVAVVTLAGISLGYGAYVLTVVTVPL</sequence>